<evidence type="ECO:0008006" key="3">
    <source>
        <dbReference type="Google" id="ProtNLM"/>
    </source>
</evidence>
<evidence type="ECO:0000313" key="2">
    <source>
        <dbReference type="Proteomes" id="UP000324800"/>
    </source>
</evidence>
<reference evidence="1 2" key="1">
    <citation type="submission" date="2019-03" db="EMBL/GenBank/DDBJ databases">
        <title>Single cell metagenomics reveals metabolic interactions within the superorganism composed of flagellate Streblomastix strix and complex community of Bacteroidetes bacteria on its surface.</title>
        <authorList>
            <person name="Treitli S.C."/>
            <person name="Kolisko M."/>
            <person name="Husnik F."/>
            <person name="Keeling P."/>
            <person name="Hampl V."/>
        </authorList>
    </citation>
    <scope>NUCLEOTIDE SEQUENCE [LARGE SCALE GENOMIC DNA]</scope>
    <source>
        <strain evidence="1">ST1C</strain>
    </source>
</reference>
<proteinExistence type="predicted"/>
<protein>
    <recommendedName>
        <fullName evidence="3">SPRY domain-containing protein</fullName>
    </recommendedName>
</protein>
<dbReference type="EMBL" id="SNRW01002714">
    <property type="protein sequence ID" value="KAA6391933.1"/>
    <property type="molecule type" value="Genomic_DNA"/>
</dbReference>
<gene>
    <name evidence="1" type="ORF">EZS28_012542</name>
</gene>
<dbReference type="Proteomes" id="UP000324800">
    <property type="component" value="Unassembled WGS sequence"/>
</dbReference>
<sequence>MTVPSEYNVIGGLLGLGEYIYLEILSEIRLISNAIQFLGVCKKTLQLKNHARFYKIMETLNYTIAIINKDPENIEFIEIDGVQKKINTKKDCFNTISLAQVLENGIWSMEVMFQNIRIYCIAIGIVSDSYDIPAQTDYSAKFHSDHVAAFCGERVSPVWHKGQGIKGNDNIKGNQILRLEFDSEKGTLILFIDNIQQPVFFSGINENIRFVIFMYDKNYSCTIRSLKKLLAPTSGHVANEKAVQW</sequence>
<accession>A0A5J4WB88</accession>
<comment type="caution">
    <text evidence="1">The sequence shown here is derived from an EMBL/GenBank/DDBJ whole genome shotgun (WGS) entry which is preliminary data.</text>
</comment>
<organism evidence="1 2">
    <name type="scientific">Streblomastix strix</name>
    <dbReference type="NCBI Taxonomy" id="222440"/>
    <lineage>
        <taxon>Eukaryota</taxon>
        <taxon>Metamonada</taxon>
        <taxon>Preaxostyla</taxon>
        <taxon>Oxymonadida</taxon>
        <taxon>Streblomastigidae</taxon>
        <taxon>Streblomastix</taxon>
    </lineage>
</organism>
<name>A0A5J4WB88_9EUKA</name>
<evidence type="ECO:0000313" key="1">
    <source>
        <dbReference type="EMBL" id="KAA6391933.1"/>
    </source>
</evidence>
<dbReference type="AlphaFoldDB" id="A0A5J4WB88"/>